<evidence type="ECO:0000313" key="1">
    <source>
        <dbReference type="EMBL" id="TLC98130.1"/>
    </source>
</evidence>
<keyword evidence="2" id="KW-1185">Reference proteome</keyword>
<evidence type="ECO:0008006" key="3">
    <source>
        <dbReference type="Google" id="ProtNLM"/>
    </source>
</evidence>
<dbReference type="Proteomes" id="UP000306509">
    <property type="component" value="Unassembled WGS sequence"/>
</dbReference>
<sequence length="354" mass="40291">MKQQDEIKYVGSMQQLAYVRPIAWQEGRAHGMKGFDVQNGALHFQVMTDKCLDIGSLSYKGINFCFLAKQGLIGRMDYDTHGEEGRKNLMGGMMFTCGLENTCLPCQDKDASYPMHGRIRSAPAEHVGADADWLNGSYVISVKGQMREAEIFGKNLVLRREIKTIYGQKSIEISDTIENRGYQKEVMMLLYHINAGYPFLDENAQVILPSKKMMPRDEAAKTNMEAWMKMEKPRDNEPERVYLHELYGDENGDTFAAFVNTRLKLGLLIEFNKTYLPNFVQWKSIASGDYVMGLEPTNANVYGRVNEGEQAHSLMPGEKEVIKLKLTVLEGEEELGRLYRKKVMENNVLKTVLL</sequence>
<dbReference type="CDD" id="cd09023">
    <property type="entry name" value="Aldose_epim_Ec_c4013"/>
    <property type="match status" value="1"/>
</dbReference>
<dbReference type="InterPro" id="IPR014718">
    <property type="entry name" value="GH-type_carb-bd"/>
</dbReference>
<dbReference type="STRING" id="180332.GCA_000797495_03423"/>
<dbReference type="EMBL" id="QGQD01000104">
    <property type="protein sequence ID" value="TLC98130.1"/>
    <property type="molecule type" value="Genomic_DNA"/>
</dbReference>
<dbReference type="AlphaFoldDB" id="A0A4U8Q0H8"/>
<protein>
    <recommendedName>
        <fullName evidence="3">DUF4432 domain-containing protein</fullName>
    </recommendedName>
</protein>
<accession>A0A4U8Q0H8</accession>
<dbReference type="RefSeq" id="WP_138003966.1">
    <property type="nucleotide sequence ID" value="NZ_QGQD01000104.1"/>
</dbReference>
<comment type="caution">
    <text evidence="1">The sequence shown here is derived from an EMBL/GenBank/DDBJ whole genome shotgun (WGS) entry which is preliminary data.</text>
</comment>
<organism evidence="1 2">
    <name type="scientific">Robinsoniella peoriensis</name>
    <dbReference type="NCBI Taxonomy" id="180332"/>
    <lineage>
        <taxon>Bacteria</taxon>
        <taxon>Bacillati</taxon>
        <taxon>Bacillota</taxon>
        <taxon>Clostridia</taxon>
        <taxon>Lachnospirales</taxon>
        <taxon>Lachnospiraceae</taxon>
        <taxon>Robinsoniella</taxon>
    </lineage>
</organism>
<gene>
    <name evidence="1" type="ORF">DSM106044_05036</name>
</gene>
<proteinExistence type="predicted"/>
<name>A0A4U8Q0H8_9FIRM</name>
<dbReference type="InterPro" id="IPR027839">
    <property type="entry name" value="DUF4432"/>
</dbReference>
<dbReference type="Pfam" id="PF14486">
    <property type="entry name" value="DUF4432"/>
    <property type="match status" value="1"/>
</dbReference>
<reference evidence="1 2" key="1">
    <citation type="journal article" date="2019" name="Anaerobe">
        <title>Detection of Robinsoniella peoriensis in multiple bone samples of a trauma patient.</title>
        <authorList>
            <person name="Schrottner P."/>
            <person name="Hartwich K."/>
            <person name="Bunk B."/>
            <person name="Schober I."/>
            <person name="Helbig S."/>
            <person name="Rudolph W.W."/>
            <person name="Gunzer F."/>
        </authorList>
    </citation>
    <scope>NUCLEOTIDE SEQUENCE [LARGE SCALE GENOMIC DNA]</scope>
    <source>
        <strain evidence="1 2">DSM 106044</strain>
    </source>
</reference>
<dbReference type="GO" id="GO:0030246">
    <property type="term" value="F:carbohydrate binding"/>
    <property type="evidence" value="ECO:0007669"/>
    <property type="project" value="InterPro"/>
</dbReference>
<evidence type="ECO:0000313" key="2">
    <source>
        <dbReference type="Proteomes" id="UP000306509"/>
    </source>
</evidence>
<dbReference type="Gene3D" id="2.70.98.10">
    <property type="match status" value="1"/>
</dbReference>